<reference evidence="3 4" key="1">
    <citation type="submission" date="2011-02" db="EMBL/GenBank/DDBJ databases">
        <title>The Genome Sequence of Sphaeroforma arctica JP610.</title>
        <authorList>
            <consortium name="The Broad Institute Genome Sequencing Platform"/>
            <person name="Russ C."/>
            <person name="Cuomo C."/>
            <person name="Young S.K."/>
            <person name="Zeng Q."/>
            <person name="Gargeya S."/>
            <person name="Alvarado L."/>
            <person name="Berlin A."/>
            <person name="Chapman S.B."/>
            <person name="Chen Z."/>
            <person name="Freedman E."/>
            <person name="Gellesch M."/>
            <person name="Goldberg J."/>
            <person name="Griggs A."/>
            <person name="Gujja S."/>
            <person name="Heilman E."/>
            <person name="Heiman D."/>
            <person name="Howarth C."/>
            <person name="Mehta T."/>
            <person name="Neiman D."/>
            <person name="Pearson M."/>
            <person name="Roberts A."/>
            <person name="Saif S."/>
            <person name="Shea T."/>
            <person name="Shenoy N."/>
            <person name="Sisk P."/>
            <person name="Stolte C."/>
            <person name="Sykes S."/>
            <person name="White J."/>
            <person name="Yandava C."/>
            <person name="Burger G."/>
            <person name="Gray M.W."/>
            <person name="Holland P.W.H."/>
            <person name="King N."/>
            <person name="Lang F.B.F."/>
            <person name="Roger A.J."/>
            <person name="Ruiz-Trillo I."/>
            <person name="Haas B."/>
            <person name="Nusbaum C."/>
            <person name="Birren B."/>
        </authorList>
    </citation>
    <scope>NUCLEOTIDE SEQUENCE [LARGE SCALE GENOMIC DNA]</scope>
    <source>
        <strain evidence="3 4">JP610</strain>
    </source>
</reference>
<evidence type="ECO:0000256" key="1">
    <source>
        <dbReference type="SAM" id="MobiDB-lite"/>
    </source>
</evidence>
<gene>
    <name evidence="3" type="ORF">SARC_01821</name>
</gene>
<dbReference type="InterPro" id="IPR036638">
    <property type="entry name" value="HLH_DNA-bd_sf"/>
</dbReference>
<feature type="compositionally biased region" description="Polar residues" evidence="1">
    <location>
        <begin position="355"/>
        <end position="368"/>
    </location>
</feature>
<dbReference type="InterPro" id="IPR011598">
    <property type="entry name" value="bHLH_dom"/>
</dbReference>
<dbReference type="SMART" id="SM00353">
    <property type="entry name" value="HLH"/>
    <property type="match status" value="1"/>
</dbReference>
<feature type="region of interest" description="Disordered" evidence="1">
    <location>
        <begin position="245"/>
        <end position="278"/>
    </location>
</feature>
<feature type="domain" description="BHLH" evidence="2">
    <location>
        <begin position="377"/>
        <end position="429"/>
    </location>
</feature>
<feature type="compositionally biased region" description="Low complexity" evidence="1">
    <location>
        <begin position="252"/>
        <end position="264"/>
    </location>
</feature>
<organism evidence="3 4">
    <name type="scientific">Sphaeroforma arctica JP610</name>
    <dbReference type="NCBI Taxonomy" id="667725"/>
    <lineage>
        <taxon>Eukaryota</taxon>
        <taxon>Ichthyosporea</taxon>
        <taxon>Ichthyophonida</taxon>
        <taxon>Sphaeroforma</taxon>
    </lineage>
</organism>
<dbReference type="OrthoDB" id="8964853at2759"/>
<dbReference type="PROSITE" id="PS50888">
    <property type="entry name" value="BHLH"/>
    <property type="match status" value="1"/>
</dbReference>
<sequence length="621" mass="67742">MNTVTITLFRNDGTLETSTAKSFTYFKTINFSSLNVQCFERLYEIPAQGNEILYHHTGARIFATNELSYGDSVVVSGGEIFSPLKFVSQMPSWAQTDDVNRILEDVYSDQQKHRGSYVGSQSMPGLVMEGLRGVYPPEIDLPSHFSTMVNDVSRANYPLIRHANQQQQLPGMSSDNNVDQQQQLPKTQSNLSELFGNIYLPTINVNSSGLGSGITNTNAMNGKYNTASPNSMDSNPRTSQQLDLFSPRREGSSSSINIPSPHSSMNNVSPTMNKGGPSILPLPASLSHSSFAPQGQGLVSNSMMNQPAQAISANGLRTHISPHQANPPLQNLQQMPEAPRTSVSSIASRLESSKTRTTGLAKSGSSGDLSYKGGIPDRISSHKAAERRSRAKLKDSLKSLCLSIPALREVHNPSKAVIMQQASEYIKNTVDSLEEVKSVAEKDKEEKVQLAAAKASVELQLEAASITTVEITDSEERVVFVDHMWEIVMGYSRAEVVGSLIHSIVDCSSCPFMSARGQSIKAALANGEDWKGVMLGSRRDGQSFACEATTTPIPGCGGSGFQYLTRRRNFHLLATDEQEELCSNQLSKTIQSSVPVDSERVRQIIQKATEMAKNTKVKREP</sequence>
<dbReference type="InterPro" id="IPR035965">
    <property type="entry name" value="PAS-like_dom_sf"/>
</dbReference>
<feature type="region of interest" description="Disordered" evidence="1">
    <location>
        <begin position="221"/>
        <end position="240"/>
    </location>
</feature>
<dbReference type="Proteomes" id="UP000054560">
    <property type="component" value="Unassembled WGS sequence"/>
</dbReference>
<dbReference type="AlphaFoldDB" id="A0A0L0GAU8"/>
<evidence type="ECO:0000313" key="4">
    <source>
        <dbReference type="Proteomes" id="UP000054560"/>
    </source>
</evidence>
<dbReference type="GeneID" id="25902325"/>
<feature type="region of interest" description="Disordered" evidence="1">
    <location>
        <begin position="166"/>
        <end position="185"/>
    </location>
</feature>
<accession>A0A0L0GAU8</accession>
<dbReference type="SUPFAM" id="SSF47459">
    <property type="entry name" value="HLH, helix-loop-helix DNA-binding domain"/>
    <property type="match status" value="1"/>
</dbReference>
<feature type="region of interest" description="Disordered" evidence="1">
    <location>
        <begin position="350"/>
        <end position="375"/>
    </location>
</feature>
<dbReference type="GO" id="GO:0046983">
    <property type="term" value="F:protein dimerization activity"/>
    <property type="evidence" value="ECO:0007669"/>
    <property type="project" value="InterPro"/>
</dbReference>
<dbReference type="CDD" id="cd00130">
    <property type="entry name" value="PAS"/>
    <property type="match status" value="1"/>
</dbReference>
<evidence type="ECO:0000313" key="3">
    <source>
        <dbReference type="EMBL" id="KNC86021.1"/>
    </source>
</evidence>
<dbReference type="InterPro" id="IPR000014">
    <property type="entry name" value="PAS"/>
</dbReference>
<dbReference type="Gene3D" id="4.10.280.10">
    <property type="entry name" value="Helix-loop-helix DNA-binding domain"/>
    <property type="match status" value="1"/>
</dbReference>
<protein>
    <recommendedName>
        <fullName evidence="2">BHLH domain-containing protein</fullName>
    </recommendedName>
</protein>
<dbReference type="RefSeq" id="XP_014159923.1">
    <property type="nucleotide sequence ID" value="XM_014304448.1"/>
</dbReference>
<keyword evidence="4" id="KW-1185">Reference proteome</keyword>
<dbReference type="Gene3D" id="3.30.450.20">
    <property type="entry name" value="PAS domain"/>
    <property type="match status" value="1"/>
</dbReference>
<dbReference type="STRING" id="667725.A0A0L0GAU8"/>
<evidence type="ECO:0000259" key="2">
    <source>
        <dbReference type="PROSITE" id="PS50888"/>
    </source>
</evidence>
<dbReference type="EMBL" id="KQ241672">
    <property type="protein sequence ID" value="KNC86021.1"/>
    <property type="molecule type" value="Genomic_DNA"/>
</dbReference>
<dbReference type="SUPFAM" id="SSF55785">
    <property type="entry name" value="PYP-like sensor domain (PAS domain)"/>
    <property type="match status" value="1"/>
</dbReference>
<proteinExistence type="predicted"/>
<name>A0A0L0GAU8_9EUKA</name>
<dbReference type="Pfam" id="PF00010">
    <property type="entry name" value="HLH"/>
    <property type="match status" value="1"/>
</dbReference>